<comment type="caution">
    <text evidence="1">The sequence shown here is derived from an EMBL/GenBank/DDBJ whole genome shotgun (WGS) entry which is preliminary data.</text>
</comment>
<gene>
    <name evidence="1" type="ORF">LCGC14_1443610</name>
</gene>
<evidence type="ECO:0000313" key="1">
    <source>
        <dbReference type="EMBL" id="KKM70147.1"/>
    </source>
</evidence>
<protein>
    <submittedName>
        <fullName evidence="1">Uncharacterized protein</fullName>
    </submittedName>
</protein>
<proteinExistence type="predicted"/>
<sequence>MSEVKTPEICSKCGTPLELVGYYEYSQWTFNPETGSYDNNTIYGGTAEVKCSHCENDVSEHFPEGPANK</sequence>
<accession>A0A0F9MLV3</accession>
<name>A0A0F9MLV3_9ZZZZ</name>
<organism evidence="1">
    <name type="scientific">marine sediment metagenome</name>
    <dbReference type="NCBI Taxonomy" id="412755"/>
    <lineage>
        <taxon>unclassified sequences</taxon>
        <taxon>metagenomes</taxon>
        <taxon>ecological metagenomes</taxon>
    </lineage>
</organism>
<dbReference type="AlphaFoldDB" id="A0A0F9MLV3"/>
<reference evidence="1" key="1">
    <citation type="journal article" date="2015" name="Nature">
        <title>Complex archaea that bridge the gap between prokaryotes and eukaryotes.</title>
        <authorList>
            <person name="Spang A."/>
            <person name="Saw J.H."/>
            <person name="Jorgensen S.L."/>
            <person name="Zaremba-Niedzwiedzka K."/>
            <person name="Martijn J."/>
            <person name="Lind A.E."/>
            <person name="van Eijk R."/>
            <person name="Schleper C."/>
            <person name="Guy L."/>
            <person name="Ettema T.J."/>
        </authorList>
    </citation>
    <scope>NUCLEOTIDE SEQUENCE</scope>
</reference>
<dbReference type="EMBL" id="LAZR01009870">
    <property type="protein sequence ID" value="KKM70147.1"/>
    <property type="molecule type" value="Genomic_DNA"/>
</dbReference>